<dbReference type="PANTHER" id="PTHR10876">
    <property type="entry name" value="ZINC FINGER PROTEIN ZPR1"/>
    <property type="match status" value="1"/>
</dbReference>
<organism evidence="10 11">
    <name type="scientific">Pneumocystis wakefieldiae</name>
    <dbReference type="NCBI Taxonomy" id="38082"/>
    <lineage>
        <taxon>Eukaryota</taxon>
        <taxon>Fungi</taxon>
        <taxon>Dikarya</taxon>
        <taxon>Ascomycota</taxon>
        <taxon>Taphrinomycotina</taxon>
        <taxon>Pneumocystomycetes</taxon>
        <taxon>Pneumocystaceae</taxon>
        <taxon>Pneumocystis</taxon>
    </lineage>
</organism>
<dbReference type="FunFam" id="2.60.120.1040:FF:000003">
    <property type="entry name" value="Zinc finger protein zpr1"/>
    <property type="match status" value="1"/>
</dbReference>
<dbReference type="Proteomes" id="UP000663699">
    <property type="component" value="Chromosome 5"/>
</dbReference>
<dbReference type="Gene3D" id="2.60.120.1040">
    <property type="entry name" value="ZPR1, A/B domain"/>
    <property type="match status" value="2"/>
</dbReference>
<protein>
    <recommendedName>
        <fullName evidence="9">Zinc finger ZPR1-type domain-containing protein</fullName>
    </recommendedName>
</protein>
<dbReference type="FunFam" id="2.60.120.1040:FF:000001">
    <property type="entry name" value="Zinc finger protein ZPR1"/>
    <property type="match status" value="1"/>
</dbReference>
<dbReference type="Gene3D" id="2.20.25.420">
    <property type="entry name" value="ZPR1, zinc finger domain"/>
    <property type="match status" value="2"/>
</dbReference>
<sequence>MGIEYKKAGLSVFEEIGSLAGAVEDGLGERSEKKDPVVEEIESFCVQCEEQGVTKLLLTIIPFFREVIVMSFECPHCGFKNSEIQSGSTIQEKGSLHTFVVESKQDLNRNIVKSETSSILLVELDLEIPPGRGRISNIEGFLRDACENLSLGQPLRKHQDPDLYEKIDQFVARIHELLDGMHFPFKIQLNDPAGNSWIEMEPGDPQYKWQKADYERTQEQNARLGLYNSEELQNEDFQKNEVHKFSTACPNCIKPCDTNMKLVDIPYFKEVIIMSTVCDDCGYRSNEVKTGGEIPEKGKKITLKVENIDDLSRDILKSETCAITIPELNLDLHPGTLGGRFTTLEGLLAQVYDELYGKIYSRTNDSMESEKRERWDIFLERLQDARNGKIKFTIILDDPTAGSYLQNLYAPDPDPNMTIEEYERTYEQNEDLGLNDMVLNPETSN</sequence>
<dbReference type="NCBIfam" id="TIGR00310">
    <property type="entry name" value="ZPR1_znf"/>
    <property type="match status" value="2"/>
</dbReference>
<proteinExistence type="inferred from homology"/>
<dbReference type="InterPro" id="IPR042451">
    <property type="entry name" value="ZPR1_A/B_dom"/>
</dbReference>
<name>A0A899G173_9ASCO</name>
<dbReference type="GO" id="GO:0008270">
    <property type="term" value="F:zinc ion binding"/>
    <property type="evidence" value="ECO:0007669"/>
    <property type="project" value="UniProtKB-KW"/>
</dbReference>
<evidence type="ECO:0000313" key="10">
    <source>
        <dbReference type="EMBL" id="QSL65108.1"/>
    </source>
</evidence>
<comment type="function">
    <text evidence="8">Acts as a protein folding chaperone for elongation factor 1-alpha.</text>
</comment>
<comment type="subcellular location">
    <subcellularLocation>
        <location evidence="1">Nucleus</location>
    </subcellularLocation>
</comment>
<evidence type="ECO:0000313" key="11">
    <source>
        <dbReference type="Proteomes" id="UP000663699"/>
    </source>
</evidence>
<evidence type="ECO:0000256" key="4">
    <source>
        <dbReference type="ARBA" id="ARBA00022737"/>
    </source>
</evidence>
<evidence type="ECO:0000256" key="8">
    <source>
        <dbReference type="ARBA" id="ARBA00054139"/>
    </source>
</evidence>
<evidence type="ECO:0000256" key="2">
    <source>
        <dbReference type="ARBA" id="ARBA00008354"/>
    </source>
</evidence>
<dbReference type="InterPro" id="IPR004457">
    <property type="entry name" value="Znf_ZPR1"/>
</dbReference>
<evidence type="ECO:0000259" key="9">
    <source>
        <dbReference type="SMART" id="SM00709"/>
    </source>
</evidence>
<dbReference type="SMART" id="SM00709">
    <property type="entry name" value="Zpr1"/>
    <property type="match status" value="2"/>
</dbReference>
<dbReference type="InterPro" id="IPR042452">
    <property type="entry name" value="ZPR1_Znf1/2"/>
</dbReference>
<comment type="similarity">
    <text evidence="2">Belongs to the ZPR1 family.</text>
</comment>
<evidence type="ECO:0000256" key="6">
    <source>
        <dbReference type="ARBA" id="ARBA00022833"/>
    </source>
</evidence>
<feature type="domain" description="Zinc finger ZPR1-type" evidence="9">
    <location>
        <begin position="43"/>
        <end position="200"/>
    </location>
</feature>
<dbReference type="Pfam" id="PF03367">
    <property type="entry name" value="Zn_ribbon_ZPR1"/>
    <property type="match status" value="2"/>
</dbReference>
<gene>
    <name evidence="10" type="ORF">MERGE_002413</name>
</gene>
<dbReference type="AlphaFoldDB" id="A0A899G173"/>
<evidence type="ECO:0000256" key="7">
    <source>
        <dbReference type="ARBA" id="ARBA00023242"/>
    </source>
</evidence>
<dbReference type="GO" id="GO:0005634">
    <property type="term" value="C:nucleus"/>
    <property type="evidence" value="ECO:0007669"/>
    <property type="project" value="UniProtKB-SubCell"/>
</dbReference>
<keyword evidence="4" id="KW-0677">Repeat</keyword>
<feature type="domain" description="Zinc finger ZPR1-type" evidence="9">
    <location>
        <begin position="247"/>
        <end position="407"/>
    </location>
</feature>
<dbReference type="InterPro" id="IPR056180">
    <property type="entry name" value="ZPR1_jr_dom"/>
</dbReference>
<accession>A0A899G173</accession>
<dbReference type="EMBL" id="CP054536">
    <property type="protein sequence ID" value="QSL65108.1"/>
    <property type="molecule type" value="Genomic_DNA"/>
</dbReference>
<evidence type="ECO:0000256" key="3">
    <source>
        <dbReference type="ARBA" id="ARBA00022723"/>
    </source>
</evidence>
<dbReference type="FunFam" id="2.20.25.420:FF:000002">
    <property type="entry name" value="Zinc finger protein ZPR1"/>
    <property type="match status" value="1"/>
</dbReference>
<keyword evidence="5" id="KW-0863">Zinc-finger</keyword>
<keyword evidence="3" id="KW-0479">Metal-binding</keyword>
<dbReference type="OrthoDB" id="308464at2759"/>
<keyword evidence="6" id="KW-0862">Zinc</keyword>
<reference evidence="10" key="1">
    <citation type="submission" date="2020-06" db="EMBL/GenBank/DDBJ databases">
        <title>Genomes of multiple members of Pneumocystis genus reveal paths to human pathogen Pneumocystis jirovecii.</title>
        <authorList>
            <person name="Cisse O.H."/>
            <person name="Ma L."/>
            <person name="Dekker J."/>
            <person name="Khil P."/>
            <person name="Jo J."/>
            <person name="Brenchley J."/>
            <person name="Blair R."/>
            <person name="Pahar B."/>
            <person name="Chabe M."/>
            <person name="Van Rompay K.A."/>
            <person name="Keesler R."/>
            <person name="Sukura A."/>
            <person name="Hirsch V."/>
            <person name="Kutty G."/>
            <person name="Liu Y."/>
            <person name="Peng L."/>
            <person name="Chen J."/>
            <person name="Song J."/>
            <person name="Weissenbacher-Lang C."/>
            <person name="Xu J."/>
            <person name="Upham N.S."/>
            <person name="Stajich J.E."/>
            <person name="Cuomo C.A."/>
            <person name="Cushion M.T."/>
            <person name="Kovacs J.A."/>
        </authorList>
    </citation>
    <scope>NUCLEOTIDE SEQUENCE</scope>
    <source>
        <strain evidence="10">2A</strain>
    </source>
</reference>
<dbReference type="FunFam" id="2.20.25.420:FF:000001">
    <property type="entry name" value="Zinc finger protein ZPR1"/>
    <property type="match status" value="1"/>
</dbReference>
<evidence type="ECO:0000256" key="5">
    <source>
        <dbReference type="ARBA" id="ARBA00022771"/>
    </source>
</evidence>
<dbReference type="PANTHER" id="PTHR10876:SF0">
    <property type="entry name" value="ZINC FINGER PROTEIN ZPR1"/>
    <property type="match status" value="1"/>
</dbReference>
<dbReference type="Pfam" id="PF22794">
    <property type="entry name" value="jr-ZPR1"/>
    <property type="match status" value="2"/>
</dbReference>
<evidence type="ECO:0000256" key="1">
    <source>
        <dbReference type="ARBA" id="ARBA00004123"/>
    </source>
</evidence>
<dbReference type="InterPro" id="IPR040141">
    <property type="entry name" value="ZPR1"/>
</dbReference>
<keyword evidence="11" id="KW-1185">Reference proteome</keyword>
<keyword evidence="7" id="KW-0539">Nucleus</keyword>